<feature type="transmembrane region" description="Helical" evidence="13">
    <location>
        <begin position="176"/>
        <end position="197"/>
    </location>
</feature>
<keyword evidence="2" id="KW-0813">Transport</keyword>
<dbReference type="Gene3D" id="1.20.1560.10">
    <property type="entry name" value="ABC transporter type 1, transmembrane domain"/>
    <property type="match status" value="1"/>
</dbReference>
<dbReference type="EMBL" id="SNXE01000008">
    <property type="protein sequence ID" value="TDP06669.1"/>
    <property type="molecule type" value="Genomic_DNA"/>
</dbReference>
<dbReference type="InterPro" id="IPR003439">
    <property type="entry name" value="ABC_transporter-like_ATP-bd"/>
</dbReference>
<dbReference type="GO" id="GO:0031640">
    <property type="term" value="P:killing of cells of another organism"/>
    <property type="evidence" value="ECO:0007669"/>
    <property type="project" value="UniProtKB-KW"/>
</dbReference>
<dbReference type="InterPro" id="IPR005074">
    <property type="entry name" value="Peptidase_C39"/>
</dbReference>
<dbReference type="GO" id="GO:0008233">
    <property type="term" value="F:peptidase activity"/>
    <property type="evidence" value="ECO:0007669"/>
    <property type="project" value="InterPro"/>
</dbReference>
<evidence type="ECO:0000256" key="4">
    <source>
        <dbReference type="ARBA" id="ARBA00022692"/>
    </source>
</evidence>
<evidence type="ECO:0000256" key="6">
    <source>
        <dbReference type="ARBA" id="ARBA00022741"/>
    </source>
</evidence>
<dbReference type="SUPFAM" id="SSF52540">
    <property type="entry name" value="P-loop containing nucleoside triphosphate hydrolases"/>
    <property type="match status" value="1"/>
</dbReference>
<evidence type="ECO:0000256" key="2">
    <source>
        <dbReference type="ARBA" id="ARBA00022448"/>
    </source>
</evidence>
<dbReference type="Proteomes" id="UP000295357">
    <property type="component" value="Unassembled WGS sequence"/>
</dbReference>
<evidence type="ECO:0000259" key="15">
    <source>
        <dbReference type="PROSITE" id="PS50929"/>
    </source>
</evidence>
<dbReference type="GO" id="GO:0006508">
    <property type="term" value="P:proteolysis"/>
    <property type="evidence" value="ECO:0007669"/>
    <property type="project" value="InterPro"/>
</dbReference>
<dbReference type="Pfam" id="PF00664">
    <property type="entry name" value="ABC_membrane"/>
    <property type="match status" value="1"/>
</dbReference>
<comment type="function">
    <text evidence="10">Involved in the export of calmodulin-sensitive adenylate cyclase-hemolysin (cyclolysin).</text>
</comment>
<evidence type="ECO:0000256" key="8">
    <source>
        <dbReference type="ARBA" id="ARBA00022989"/>
    </source>
</evidence>
<protein>
    <recommendedName>
        <fullName evidence="12">Cyclolysin secretion/processing ATP-binding protein CyaB</fullName>
    </recommendedName>
</protein>
<comment type="subcellular location">
    <subcellularLocation>
        <location evidence="1">Cell membrane</location>
        <topology evidence="1">Multi-pass membrane protein</topology>
    </subcellularLocation>
</comment>
<dbReference type="Pfam" id="PF00005">
    <property type="entry name" value="ABC_tran"/>
    <property type="match status" value="1"/>
</dbReference>
<proteinExistence type="inferred from homology"/>
<keyword evidence="9 13" id="KW-0472">Membrane</keyword>
<dbReference type="InterPro" id="IPR017871">
    <property type="entry name" value="ABC_transporter-like_CS"/>
</dbReference>
<dbReference type="InterPro" id="IPR027417">
    <property type="entry name" value="P-loop_NTPase"/>
</dbReference>
<dbReference type="FunFam" id="3.40.50.300:FF:000299">
    <property type="entry name" value="ABC transporter ATP-binding protein/permease"/>
    <property type="match status" value="1"/>
</dbReference>
<organism evidence="17 18">
    <name type="scientific">Roseateles asaccharophilus</name>
    <dbReference type="NCBI Taxonomy" id="582607"/>
    <lineage>
        <taxon>Bacteria</taxon>
        <taxon>Pseudomonadati</taxon>
        <taxon>Pseudomonadota</taxon>
        <taxon>Betaproteobacteria</taxon>
        <taxon>Burkholderiales</taxon>
        <taxon>Sphaerotilaceae</taxon>
        <taxon>Roseateles</taxon>
    </lineage>
</organism>
<comment type="caution">
    <text evidence="17">The sequence shown here is derived from an EMBL/GenBank/DDBJ whole genome shotgun (WGS) entry which is preliminary data.</text>
</comment>
<dbReference type="GO" id="GO:0034040">
    <property type="term" value="F:ATPase-coupled lipid transmembrane transporter activity"/>
    <property type="evidence" value="ECO:0007669"/>
    <property type="project" value="TreeGrafter"/>
</dbReference>
<evidence type="ECO:0000313" key="18">
    <source>
        <dbReference type="Proteomes" id="UP000295357"/>
    </source>
</evidence>
<dbReference type="GO" id="GO:0005524">
    <property type="term" value="F:ATP binding"/>
    <property type="evidence" value="ECO:0007669"/>
    <property type="project" value="UniProtKB-KW"/>
</dbReference>
<keyword evidence="7" id="KW-0067">ATP-binding</keyword>
<feature type="transmembrane region" description="Helical" evidence="13">
    <location>
        <begin position="387"/>
        <end position="408"/>
    </location>
</feature>
<dbReference type="Gene3D" id="3.40.50.300">
    <property type="entry name" value="P-loop containing nucleotide triphosphate hydrolases"/>
    <property type="match status" value="1"/>
</dbReference>
<dbReference type="InterPro" id="IPR003593">
    <property type="entry name" value="AAA+_ATPase"/>
</dbReference>
<dbReference type="SMART" id="SM00382">
    <property type="entry name" value="AAA"/>
    <property type="match status" value="1"/>
</dbReference>
<keyword evidence="3" id="KW-1003">Cell membrane</keyword>
<keyword evidence="5" id="KW-0354">Hemolysis</keyword>
<evidence type="ECO:0000313" key="17">
    <source>
        <dbReference type="EMBL" id="TDP06669.1"/>
    </source>
</evidence>
<feature type="transmembrane region" description="Helical" evidence="13">
    <location>
        <begin position="263"/>
        <end position="293"/>
    </location>
</feature>
<evidence type="ECO:0000256" key="9">
    <source>
        <dbReference type="ARBA" id="ARBA00023136"/>
    </source>
</evidence>
<accession>A0A4R6MX30</accession>
<reference evidence="17 18" key="1">
    <citation type="submission" date="2019-03" db="EMBL/GenBank/DDBJ databases">
        <title>Genomic Encyclopedia of Type Strains, Phase IV (KMG-IV): sequencing the most valuable type-strain genomes for metagenomic binning, comparative biology and taxonomic classification.</title>
        <authorList>
            <person name="Goeker M."/>
        </authorList>
    </citation>
    <scope>NUCLEOTIDE SEQUENCE [LARGE SCALE GENOMIC DNA]</scope>
    <source>
        <strain evidence="17 18">DSM 25082</strain>
    </source>
</reference>
<dbReference type="InterPro" id="IPR036640">
    <property type="entry name" value="ABC1_TM_sf"/>
</dbReference>
<sequence>MICSAHGQHQDLPELRRRFAVSLKGANLRQLIGHAASLGFSSRPLRLELAELSQLQTPCILHWDLNHFVVLKKLVRGGRMAVILDPAVGERRLSLDEVSRHFTGVALELSPNADFKRQAPAPRVSLAELTGKVQGLKRSLLQIFAVAVVLELFAIVAPLFNQMVVDDVLTSGDRDLLTVLVLGFGLLLIVQTALGLARSWMVIVLGQTVALQWMGNVFAHLVRLPVAFFEKRHLGDITSRFGAVGGIQRTLTTAAVEAVLDGLMAVAALVMMLIYAPLLAAVVLVAVGLYGLLRWVGYAPLRDAAAERLVMAAKENSHFLETLRAITPLKLFGREQERRARWQNLIVDVQNRDVRTAKLNMGFSTANTFIFGAENLLVLWLGAKMIMAGQMGGGGGMTVGMLFAFIAYKGQFTGRVSALINYAVELKMLTLHAERLADIALEPPEKDELPEHDLAHLSASIELRRVSFRYGEGEPWILKDANFRIEAGQSVAVTGASGAGKTTLLKIALGLLQPSEGEVLFGGQRIQHLGLQNYRRLIGTVMQEDVLLTGSLADNIAFFDVQPDLQRVQACAALAQLHDDIARMPMGYQTLVGDLGSGLSGGQKQRLLLARALYKQPRVLALDEATSHLDLHKERAVAAALAGLPLTRLIIAHRPETIAGAQRVVQLREGQVVEVARALPAAEPAQA</sequence>
<keyword evidence="6" id="KW-0547">Nucleotide-binding</keyword>
<evidence type="ECO:0000259" key="14">
    <source>
        <dbReference type="PROSITE" id="PS50893"/>
    </source>
</evidence>
<dbReference type="PROSITE" id="PS50893">
    <property type="entry name" value="ABC_TRANSPORTER_2"/>
    <property type="match status" value="1"/>
</dbReference>
<evidence type="ECO:0000256" key="3">
    <source>
        <dbReference type="ARBA" id="ARBA00022475"/>
    </source>
</evidence>
<dbReference type="InterPro" id="IPR039421">
    <property type="entry name" value="Type_1_exporter"/>
</dbReference>
<dbReference type="SUPFAM" id="SSF90123">
    <property type="entry name" value="ABC transporter transmembrane region"/>
    <property type="match status" value="1"/>
</dbReference>
<evidence type="ECO:0000256" key="10">
    <source>
        <dbReference type="ARBA" id="ARBA00055355"/>
    </source>
</evidence>
<evidence type="ECO:0000256" key="12">
    <source>
        <dbReference type="ARBA" id="ARBA00072252"/>
    </source>
</evidence>
<feature type="domain" description="ABC transporter" evidence="14">
    <location>
        <begin position="461"/>
        <end position="687"/>
    </location>
</feature>
<dbReference type="AlphaFoldDB" id="A0A4R6MX30"/>
<feature type="transmembrane region" description="Helical" evidence="13">
    <location>
        <begin position="361"/>
        <end position="381"/>
    </location>
</feature>
<feature type="transmembrane region" description="Helical" evidence="13">
    <location>
        <begin position="209"/>
        <end position="229"/>
    </location>
</feature>
<keyword evidence="18" id="KW-1185">Reference proteome</keyword>
<dbReference type="GO" id="GO:0016887">
    <property type="term" value="F:ATP hydrolysis activity"/>
    <property type="evidence" value="ECO:0007669"/>
    <property type="project" value="InterPro"/>
</dbReference>
<keyword evidence="4 13" id="KW-0812">Transmembrane</keyword>
<feature type="transmembrane region" description="Helical" evidence="13">
    <location>
        <begin position="140"/>
        <end position="160"/>
    </location>
</feature>
<dbReference type="GO" id="GO:0140359">
    <property type="term" value="F:ABC-type transporter activity"/>
    <property type="evidence" value="ECO:0007669"/>
    <property type="project" value="InterPro"/>
</dbReference>
<comment type="similarity">
    <text evidence="11">Belongs to the ABC transporter superfamily. Cyclolysin exporter (TC 3.A.1.109.2) family.</text>
</comment>
<dbReference type="Pfam" id="PF03412">
    <property type="entry name" value="Peptidase_C39"/>
    <property type="match status" value="1"/>
</dbReference>
<evidence type="ECO:0000256" key="1">
    <source>
        <dbReference type="ARBA" id="ARBA00004651"/>
    </source>
</evidence>
<feature type="domain" description="ABC transmembrane type-1" evidence="15">
    <location>
        <begin position="143"/>
        <end position="428"/>
    </location>
</feature>
<dbReference type="PROSITE" id="PS50990">
    <property type="entry name" value="PEPTIDASE_C39"/>
    <property type="match status" value="1"/>
</dbReference>
<dbReference type="PROSITE" id="PS50929">
    <property type="entry name" value="ABC_TM1F"/>
    <property type="match status" value="1"/>
</dbReference>
<dbReference type="PROSITE" id="PS00211">
    <property type="entry name" value="ABC_TRANSPORTER_1"/>
    <property type="match status" value="1"/>
</dbReference>
<gene>
    <name evidence="17" type="ORF">DFR39_108141</name>
</gene>
<evidence type="ECO:0000256" key="13">
    <source>
        <dbReference type="SAM" id="Phobius"/>
    </source>
</evidence>
<evidence type="ECO:0000256" key="5">
    <source>
        <dbReference type="ARBA" id="ARBA00022735"/>
    </source>
</evidence>
<evidence type="ECO:0000256" key="7">
    <source>
        <dbReference type="ARBA" id="ARBA00022840"/>
    </source>
</evidence>
<evidence type="ECO:0000256" key="11">
    <source>
        <dbReference type="ARBA" id="ARBA00061173"/>
    </source>
</evidence>
<dbReference type="Gene3D" id="3.90.70.10">
    <property type="entry name" value="Cysteine proteinases"/>
    <property type="match status" value="1"/>
</dbReference>
<dbReference type="GO" id="GO:0005886">
    <property type="term" value="C:plasma membrane"/>
    <property type="evidence" value="ECO:0007669"/>
    <property type="project" value="UniProtKB-SubCell"/>
</dbReference>
<name>A0A4R6MX30_9BURK</name>
<keyword evidence="5" id="KW-0204">Cytolysis</keyword>
<evidence type="ECO:0000259" key="16">
    <source>
        <dbReference type="PROSITE" id="PS50990"/>
    </source>
</evidence>
<dbReference type="InterPro" id="IPR011527">
    <property type="entry name" value="ABC1_TM_dom"/>
</dbReference>
<keyword evidence="8 13" id="KW-1133">Transmembrane helix</keyword>
<dbReference type="CDD" id="cd18567">
    <property type="entry name" value="ABC_6TM_CvaB_RaxB_like"/>
    <property type="match status" value="1"/>
</dbReference>
<feature type="domain" description="Peptidase C39" evidence="16">
    <location>
        <begin position="1"/>
        <end position="109"/>
    </location>
</feature>
<dbReference type="PANTHER" id="PTHR24221:SF606">
    <property type="entry name" value="COLICIN V SECRETION-PROCESSING ATP-BINDING PROTEIN"/>
    <property type="match status" value="1"/>
</dbReference>
<dbReference type="PANTHER" id="PTHR24221">
    <property type="entry name" value="ATP-BINDING CASSETTE SUB-FAMILY B"/>
    <property type="match status" value="1"/>
</dbReference>